<name>A0A151XEP9_9HYME</name>
<proteinExistence type="predicted"/>
<feature type="region of interest" description="Disordered" evidence="1">
    <location>
        <begin position="1"/>
        <end position="25"/>
    </location>
</feature>
<evidence type="ECO:0000313" key="2">
    <source>
        <dbReference type="EMBL" id="KYQ58748.1"/>
    </source>
</evidence>
<sequence length="164" mass="18591">MEWLEGGSGDAPAKKSRENHESKPLIRVAAGSIGPTDADRWVSMETRICPLGPYVPTSSAAASIRCRRVFALHEKPPNERDNDARTPRGWRLAWSINGNRNKGCGRREQSATTRAVEHFYSPLVKQTFCLLITATRPRFTFLLILQFLMDNFVRSYILLIDIFI</sequence>
<gene>
    <name evidence="2" type="ORF">ALC60_02396</name>
</gene>
<dbReference type="EMBL" id="KQ982254">
    <property type="protein sequence ID" value="KYQ58748.1"/>
    <property type="molecule type" value="Genomic_DNA"/>
</dbReference>
<accession>A0A151XEP9</accession>
<reference evidence="2 3" key="1">
    <citation type="submission" date="2015-09" db="EMBL/GenBank/DDBJ databases">
        <title>Trachymyrmex zeteki WGS genome.</title>
        <authorList>
            <person name="Nygaard S."/>
            <person name="Hu H."/>
            <person name="Boomsma J."/>
            <person name="Zhang G."/>
        </authorList>
    </citation>
    <scope>NUCLEOTIDE SEQUENCE [LARGE SCALE GENOMIC DNA]</scope>
    <source>
        <strain evidence="2">Tzet28-1</strain>
        <tissue evidence="2">Whole body</tissue>
    </source>
</reference>
<dbReference type="AlphaFoldDB" id="A0A151XEP9"/>
<feature type="compositionally biased region" description="Basic and acidic residues" evidence="1">
    <location>
        <begin position="12"/>
        <end position="24"/>
    </location>
</feature>
<protein>
    <submittedName>
        <fullName evidence="2">Uncharacterized protein</fullName>
    </submittedName>
</protein>
<keyword evidence="3" id="KW-1185">Reference proteome</keyword>
<dbReference type="Proteomes" id="UP000075809">
    <property type="component" value="Unassembled WGS sequence"/>
</dbReference>
<evidence type="ECO:0000313" key="3">
    <source>
        <dbReference type="Proteomes" id="UP000075809"/>
    </source>
</evidence>
<evidence type="ECO:0000256" key="1">
    <source>
        <dbReference type="SAM" id="MobiDB-lite"/>
    </source>
</evidence>
<organism evidence="2 3">
    <name type="scientific">Mycetomoellerius zeteki</name>
    <dbReference type="NCBI Taxonomy" id="64791"/>
    <lineage>
        <taxon>Eukaryota</taxon>
        <taxon>Metazoa</taxon>
        <taxon>Ecdysozoa</taxon>
        <taxon>Arthropoda</taxon>
        <taxon>Hexapoda</taxon>
        <taxon>Insecta</taxon>
        <taxon>Pterygota</taxon>
        <taxon>Neoptera</taxon>
        <taxon>Endopterygota</taxon>
        <taxon>Hymenoptera</taxon>
        <taxon>Apocrita</taxon>
        <taxon>Aculeata</taxon>
        <taxon>Formicoidea</taxon>
        <taxon>Formicidae</taxon>
        <taxon>Myrmicinae</taxon>
        <taxon>Mycetomoellerius</taxon>
    </lineage>
</organism>